<dbReference type="Proteomes" id="UP000579153">
    <property type="component" value="Unassembled WGS sequence"/>
</dbReference>
<name>A0A7W9GER5_9ACTN</name>
<organism evidence="1 2">
    <name type="scientific">Nonomuraea jabiensis</name>
    <dbReference type="NCBI Taxonomy" id="882448"/>
    <lineage>
        <taxon>Bacteria</taxon>
        <taxon>Bacillati</taxon>
        <taxon>Actinomycetota</taxon>
        <taxon>Actinomycetes</taxon>
        <taxon>Streptosporangiales</taxon>
        <taxon>Streptosporangiaceae</taxon>
        <taxon>Nonomuraea</taxon>
    </lineage>
</organism>
<dbReference type="RefSeq" id="WP_185075493.1">
    <property type="nucleotide sequence ID" value="NZ_JACHMB010000001.1"/>
</dbReference>
<dbReference type="AlphaFoldDB" id="A0A7W9GER5"/>
<dbReference type="EMBL" id="JACHMB010000001">
    <property type="protein sequence ID" value="MBB5782392.1"/>
    <property type="molecule type" value="Genomic_DNA"/>
</dbReference>
<sequence>MVGREYIRLKAETEGGELIVEPSEDALHEMIITLALPDNTFVIVEPDEDDPTWFASVARLDDGTYEVEYRDPLRRYHRLDTATDPSRIASDVTIWIAQACRAHAALTRDFSPDF</sequence>
<reference evidence="1 2" key="1">
    <citation type="submission" date="2020-08" db="EMBL/GenBank/DDBJ databases">
        <title>Sequencing the genomes of 1000 actinobacteria strains.</title>
        <authorList>
            <person name="Klenk H.-P."/>
        </authorList>
    </citation>
    <scope>NUCLEOTIDE SEQUENCE [LARGE SCALE GENOMIC DNA]</scope>
    <source>
        <strain evidence="1 2">DSM 45507</strain>
    </source>
</reference>
<proteinExistence type="predicted"/>
<gene>
    <name evidence="1" type="ORF">HD596_009148</name>
</gene>
<comment type="caution">
    <text evidence="1">The sequence shown here is derived from an EMBL/GenBank/DDBJ whole genome shotgun (WGS) entry which is preliminary data.</text>
</comment>
<evidence type="ECO:0000313" key="2">
    <source>
        <dbReference type="Proteomes" id="UP000579153"/>
    </source>
</evidence>
<accession>A0A7W9GER5</accession>
<evidence type="ECO:0000313" key="1">
    <source>
        <dbReference type="EMBL" id="MBB5782392.1"/>
    </source>
</evidence>
<protein>
    <submittedName>
        <fullName evidence="1">Uncharacterized protein</fullName>
    </submittedName>
</protein>
<keyword evidence="2" id="KW-1185">Reference proteome</keyword>